<dbReference type="InterPro" id="IPR025635">
    <property type="entry name" value="DUF4293"/>
</dbReference>
<feature type="transmembrane region" description="Helical" evidence="1">
    <location>
        <begin position="53"/>
        <end position="76"/>
    </location>
</feature>
<keyword evidence="3" id="KW-1185">Reference proteome</keyword>
<name>A0AAE3MC28_9BACT</name>
<accession>A0AAE3MC28</accession>
<dbReference type="RefSeq" id="WP_301197928.1">
    <property type="nucleotide sequence ID" value="NZ_JAPDPI010000004.1"/>
</dbReference>
<reference evidence="2" key="1">
    <citation type="submission" date="2022-10" db="EMBL/GenBank/DDBJ databases">
        <authorList>
            <person name="Yu W.X."/>
        </authorList>
    </citation>
    <scope>NUCLEOTIDE SEQUENCE</scope>
    <source>
        <strain evidence="2">D04</strain>
    </source>
</reference>
<feature type="transmembrane region" description="Helical" evidence="1">
    <location>
        <begin position="116"/>
        <end position="139"/>
    </location>
</feature>
<dbReference type="AlphaFoldDB" id="A0AAE3MC28"/>
<keyword evidence="1" id="KW-0812">Transmembrane</keyword>
<organism evidence="2 3">
    <name type="scientific">Plebeiibacterium marinum</name>
    <dbReference type="NCBI Taxonomy" id="2992111"/>
    <lineage>
        <taxon>Bacteria</taxon>
        <taxon>Pseudomonadati</taxon>
        <taxon>Bacteroidota</taxon>
        <taxon>Bacteroidia</taxon>
        <taxon>Marinilabiliales</taxon>
        <taxon>Marinilabiliaceae</taxon>
        <taxon>Plebeiibacterium</taxon>
    </lineage>
</organism>
<dbReference type="Proteomes" id="UP001207408">
    <property type="component" value="Unassembled WGS sequence"/>
</dbReference>
<sequence>MIQRIQTIFLLIAFAFGLSMFFTSQIEYTAETIYALSFKGINAIDASESTKSIPTIALSILLFLTPAVSFISIFLFKNRMVQIRLCAANIGLLIGTTGLIYYFGSVGLKELNAQSLSYSVTMVFPIAGAILNFLALRAIGKDEALIKSMDRIR</sequence>
<gene>
    <name evidence="2" type="ORF">OM074_03650</name>
</gene>
<comment type="caution">
    <text evidence="2">The sequence shown here is derived from an EMBL/GenBank/DDBJ whole genome shotgun (WGS) entry which is preliminary data.</text>
</comment>
<proteinExistence type="predicted"/>
<keyword evidence="1" id="KW-1133">Transmembrane helix</keyword>
<protein>
    <submittedName>
        <fullName evidence="2">DUF4293 domain-containing protein</fullName>
    </submittedName>
</protein>
<evidence type="ECO:0000313" key="2">
    <source>
        <dbReference type="EMBL" id="MCW3804706.1"/>
    </source>
</evidence>
<feature type="transmembrane region" description="Helical" evidence="1">
    <location>
        <begin position="83"/>
        <end position="104"/>
    </location>
</feature>
<keyword evidence="1" id="KW-0472">Membrane</keyword>
<evidence type="ECO:0000256" key="1">
    <source>
        <dbReference type="SAM" id="Phobius"/>
    </source>
</evidence>
<dbReference type="EMBL" id="JAPDPI010000004">
    <property type="protein sequence ID" value="MCW3804706.1"/>
    <property type="molecule type" value="Genomic_DNA"/>
</dbReference>
<evidence type="ECO:0000313" key="3">
    <source>
        <dbReference type="Proteomes" id="UP001207408"/>
    </source>
</evidence>
<dbReference type="Pfam" id="PF14126">
    <property type="entry name" value="DUF4293"/>
    <property type="match status" value="1"/>
</dbReference>